<name>A0AAP0HGY2_9MAGN</name>
<evidence type="ECO:0000313" key="2">
    <source>
        <dbReference type="EMBL" id="KAK9082335.1"/>
    </source>
</evidence>
<gene>
    <name evidence="2" type="ORF">Syun_031965</name>
</gene>
<sequence>MSSSAAPSSTVGIQKRLAFLSLDEEVTSCSSRNEGKGPPSPSLPGILEELPYRSS</sequence>
<organism evidence="2 3">
    <name type="scientific">Stephania yunnanensis</name>
    <dbReference type="NCBI Taxonomy" id="152371"/>
    <lineage>
        <taxon>Eukaryota</taxon>
        <taxon>Viridiplantae</taxon>
        <taxon>Streptophyta</taxon>
        <taxon>Embryophyta</taxon>
        <taxon>Tracheophyta</taxon>
        <taxon>Spermatophyta</taxon>
        <taxon>Magnoliopsida</taxon>
        <taxon>Ranunculales</taxon>
        <taxon>Menispermaceae</taxon>
        <taxon>Menispermoideae</taxon>
        <taxon>Cissampelideae</taxon>
        <taxon>Stephania</taxon>
    </lineage>
</organism>
<accession>A0AAP0HGY2</accession>
<protein>
    <submittedName>
        <fullName evidence="2">Uncharacterized protein</fullName>
    </submittedName>
</protein>
<reference evidence="2 3" key="1">
    <citation type="submission" date="2024-01" db="EMBL/GenBank/DDBJ databases">
        <title>Genome assemblies of Stephania.</title>
        <authorList>
            <person name="Yang L."/>
        </authorList>
    </citation>
    <scope>NUCLEOTIDE SEQUENCE [LARGE SCALE GENOMIC DNA]</scope>
    <source>
        <strain evidence="2">YNDBR</strain>
        <tissue evidence="2">Leaf</tissue>
    </source>
</reference>
<dbReference type="EMBL" id="JBBNAF010000029">
    <property type="protein sequence ID" value="KAK9082335.1"/>
    <property type="molecule type" value="Genomic_DNA"/>
</dbReference>
<evidence type="ECO:0000313" key="3">
    <source>
        <dbReference type="Proteomes" id="UP001420932"/>
    </source>
</evidence>
<proteinExistence type="predicted"/>
<evidence type="ECO:0000256" key="1">
    <source>
        <dbReference type="SAM" id="MobiDB-lite"/>
    </source>
</evidence>
<keyword evidence="3" id="KW-1185">Reference proteome</keyword>
<comment type="caution">
    <text evidence="2">The sequence shown here is derived from an EMBL/GenBank/DDBJ whole genome shotgun (WGS) entry which is preliminary data.</text>
</comment>
<dbReference type="AlphaFoldDB" id="A0AAP0HGY2"/>
<dbReference type="Proteomes" id="UP001420932">
    <property type="component" value="Unassembled WGS sequence"/>
</dbReference>
<feature type="region of interest" description="Disordered" evidence="1">
    <location>
        <begin position="25"/>
        <end position="55"/>
    </location>
</feature>